<keyword evidence="5" id="KW-1185">Reference proteome</keyword>
<gene>
    <name evidence="4" type="ORF">C8035_v012476</name>
</gene>
<comment type="caution">
    <text evidence="4">The sequence shown here is derived from an EMBL/GenBank/DDBJ whole genome shotgun (WGS) entry which is preliminary data.</text>
</comment>
<evidence type="ECO:0000313" key="4">
    <source>
        <dbReference type="EMBL" id="TDZ32366.1"/>
    </source>
</evidence>
<dbReference type="Pfam" id="PF14420">
    <property type="entry name" value="Clr5"/>
    <property type="match status" value="1"/>
</dbReference>
<accession>A0A4R8Q6L7</accession>
<reference evidence="4 5" key="1">
    <citation type="submission" date="2018-11" db="EMBL/GenBank/DDBJ databases">
        <title>Genome sequence and assembly of Colletotrichum spinosum.</title>
        <authorList>
            <person name="Gan P."/>
            <person name="Shirasu K."/>
        </authorList>
    </citation>
    <scope>NUCLEOTIDE SEQUENCE [LARGE SCALE GENOMIC DNA]</scope>
    <source>
        <strain evidence="4 5">CBS 515.97</strain>
    </source>
</reference>
<keyword evidence="2" id="KW-1133">Transmembrane helix</keyword>
<feature type="domain" description="Clr5" evidence="3">
    <location>
        <begin position="34"/>
        <end position="86"/>
    </location>
</feature>
<dbReference type="Proteomes" id="UP000295083">
    <property type="component" value="Unassembled WGS sequence"/>
</dbReference>
<name>A0A4R8Q6L7_9PEZI</name>
<evidence type="ECO:0000259" key="3">
    <source>
        <dbReference type="Pfam" id="PF14420"/>
    </source>
</evidence>
<feature type="region of interest" description="Disordered" evidence="1">
    <location>
        <begin position="1"/>
        <end position="25"/>
    </location>
</feature>
<dbReference type="PANTHER" id="PTHR35394">
    <property type="entry name" value="DUF3176 DOMAIN-CONTAINING PROTEIN"/>
    <property type="match status" value="1"/>
</dbReference>
<dbReference type="Pfam" id="PF11374">
    <property type="entry name" value="DUF3176"/>
    <property type="match status" value="1"/>
</dbReference>
<feature type="compositionally biased region" description="Polar residues" evidence="1">
    <location>
        <begin position="8"/>
        <end position="22"/>
    </location>
</feature>
<evidence type="ECO:0000256" key="1">
    <source>
        <dbReference type="SAM" id="MobiDB-lite"/>
    </source>
</evidence>
<protein>
    <recommendedName>
        <fullName evidence="3">Clr5 domain-containing protein</fullName>
    </recommendedName>
</protein>
<organism evidence="4 5">
    <name type="scientific">Colletotrichum spinosum</name>
    <dbReference type="NCBI Taxonomy" id="1347390"/>
    <lineage>
        <taxon>Eukaryota</taxon>
        <taxon>Fungi</taxon>
        <taxon>Dikarya</taxon>
        <taxon>Ascomycota</taxon>
        <taxon>Pezizomycotina</taxon>
        <taxon>Sordariomycetes</taxon>
        <taxon>Hypocreomycetidae</taxon>
        <taxon>Glomerellales</taxon>
        <taxon>Glomerellaceae</taxon>
        <taxon>Colletotrichum</taxon>
        <taxon>Colletotrichum orbiculare species complex</taxon>
    </lineage>
</organism>
<feature type="transmembrane region" description="Helical" evidence="2">
    <location>
        <begin position="826"/>
        <end position="849"/>
    </location>
</feature>
<keyword evidence="2" id="KW-0472">Membrane</keyword>
<evidence type="ECO:0000256" key="2">
    <source>
        <dbReference type="SAM" id="Phobius"/>
    </source>
</evidence>
<dbReference type="PANTHER" id="PTHR35394:SF5">
    <property type="entry name" value="DUF3176 DOMAIN-CONTAINING PROTEIN"/>
    <property type="match status" value="1"/>
</dbReference>
<dbReference type="InterPro" id="IPR025676">
    <property type="entry name" value="Clr5_dom"/>
</dbReference>
<evidence type="ECO:0000313" key="5">
    <source>
        <dbReference type="Proteomes" id="UP000295083"/>
    </source>
</evidence>
<proteinExistence type="predicted"/>
<keyword evidence="2" id="KW-0812">Transmembrane</keyword>
<dbReference type="InterPro" id="IPR021514">
    <property type="entry name" value="DUF3176"/>
</dbReference>
<dbReference type="EMBL" id="QAPG01000081">
    <property type="protein sequence ID" value="TDZ32366.1"/>
    <property type="molecule type" value="Genomic_DNA"/>
</dbReference>
<dbReference type="AlphaFoldDB" id="A0A4R8Q6L7"/>
<sequence length="862" mass="95387">MEIGNLGTPMSAQQDTGTNVANDGQIRSKPYATEELWGRMRATITRLYQDEGRPLKEVKKIMERDYHFYATQRMFKTRVVRWGLDKKLKEAEVIHMLNVKRQRLAAGKDSIFTVRGQNVDWDRHTRELDVTCRTPSPLPGAEPEPPGIPSLLEPTLDVEMHEDSIRIFKAYHTAAFESGVWGLDDASLCGHGFVHIVQALTSIAQVPKLLEQKQTEAVLTLSITSSTYSLAFRRHSTPDFGMADLQSGSRLELEAWDSGASHESASYYGPGPVDDATNSANETAAHQADNARLLPAKQRLAESEAGLRKPKPGRARELSQWCSENWVFEISSLFISAVCLAGIIITLVLHGNRPLPQWPFGIKINALISALATVSRSALVVAISAAISQRQWVRLNDGHHPLADLEMHDNASRGPWGSLSLLFSLGWRNASDAVSLGALITVLTLAMDPFIQQIATFESAPAPFGTSNISSRIIFETGVNSTDGTVFHQGFVQAPGTFSPHVYQGLYFHGDLGDTTLRNVLQLHPRSSGGNVSFGISESLAVCSECANVTDILEPPEKSPDGADFCKEDGTCWSWSLPNDVGTGWTRASVRGTNVLALRTSQNTVRLDTSDRLTILNLTAIMPGWEVTSLNEKNQPDEVVGIRGQAQECMLYWCVNEYESRLGAGIFNETILSSFSRGVVESEPYSRIFSIKPPASNSSLFLHNSEDYGNYPSRWINGTFLVNLDAHGLIQRSLEDLFDGYATTLELYPEWAPIAGNPALVRVYNKARRHDPPNMPQFDMQDILDAIALGMSTVLRMPDPTHEGTDALQSVWATETVMQVVVRVRWAWIILPAALQLATYVFFCHTVVLSRRRKLHNWKSSA</sequence>